<sequence length="188" mass="21394">MIDAEAIDDWFCREVLPLEPALTRYIRRNWRQSEDVFDLLHDVYALALGGARSGLPDYTQGYVFTIARNLLTQRSRRARIVSFELITDLESLEPDVDIFSADRNMVARDDLRRAGAGIDNLPPRCREVVRLRKVEGLTTREAADRLGVGIDAVEQQLTKGMRALADFMLGGPGHIARPSRRERQERSK</sequence>
<dbReference type="InterPro" id="IPR039425">
    <property type="entry name" value="RNA_pol_sigma-70-like"/>
</dbReference>
<accession>A0ABU3Q9N2</accession>
<dbReference type="NCBIfam" id="TIGR02937">
    <property type="entry name" value="sigma70-ECF"/>
    <property type="match status" value="1"/>
</dbReference>
<gene>
    <name evidence="6" type="ORF">RQX22_14260</name>
</gene>
<dbReference type="Gene3D" id="1.10.1740.10">
    <property type="match status" value="1"/>
</dbReference>
<keyword evidence="4" id="KW-0804">Transcription</keyword>
<comment type="caution">
    <text evidence="6">The sequence shown here is derived from an EMBL/GenBank/DDBJ whole genome shotgun (WGS) entry which is preliminary data.</text>
</comment>
<keyword evidence="7" id="KW-1185">Reference proteome</keyword>
<dbReference type="InterPro" id="IPR036388">
    <property type="entry name" value="WH-like_DNA-bd_sf"/>
</dbReference>
<protein>
    <submittedName>
        <fullName evidence="6">RNA polymerase sigma factor</fullName>
    </submittedName>
</protein>
<evidence type="ECO:0000256" key="3">
    <source>
        <dbReference type="ARBA" id="ARBA00023082"/>
    </source>
</evidence>
<feature type="domain" description="RNA polymerase sigma factor 70 region 4 type 2" evidence="5">
    <location>
        <begin position="118"/>
        <end position="164"/>
    </location>
</feature>
<name>A0ABU3Q9N2_9SPHN</name>
<reference evidence="6 7" key="1">
    <citation type="submission" date="2023-05" db="EMBL/GenBank/DDBJ databases">
        <authorList>
            <person name="Guo Y."/>
        </authorList>
    </citation>
    <scope>NUCLEOTIDE SEQUENCE [LARGE SCALE GENOMIC DNA]</scope>
    <source>
        <strain evidence="6 7">GR2756</strain>
    </source>
</reference>
<dbReference type="PANTHER" id="PTHR43133">
    <property type="entry name" value="RNA POLYMERASE ECF-TYPE SIGMA FACTO"/>
    <property type="match status" value="1"/>
</dbReference>
<keyword evidence="2" id="KW-0805">Transcription regulation</keyword>
<dbReference type="Pfam" id="PF08281">
    <property type="entry name" value="Sigma70_r4_2"/>
    <property type="match status" value="1"/>
</dbReference>
<dbReference type="Proteomes" id="UP001259572">
    <property type="component" value="Unassembled WGS sequence"/>
</dbReference>
<organism evidence="6 7">
    <name type="scientific">Sphingosinicella rhizophila</name>
    <dbReference type="NCBI Taxonomy" id="3050082"/>
    <lineage>
        <taxon>Bacteria</taxon>
        <taxon>Pseudomonadati</taxon>
        <taxon>Pseudomonadota</taxon>
        <taxon>Alphaproteobacteria</taxon>
        <taxon>Sphingomonadales</taxon>
        <taxon>Sphingosinicellaceae</taxon>
        <taxon>Sphingosinicella</taxon>
    </lineage>
</organism>
<evidence type="ECO:0000256" key="1">
    <source>
        <dbReference type="ARBA" id="ARBA00010641"/>
    </source>
</evidence>
<evidence type="ECO:0000259" key="5">
    <source>
        <dbReference type="Pfam" id="PF08281"/>
    </source>
</evidence>
<dbReference type="Gene3D" id="1.10.10.10">
    <property type="entry name" value="Winged helix-like DNA-binding domain superfamily/Winged helix DNA-binding domain"/>
    <property type="match status" value="1"/>
</dbReference>
<dbReference type="InterPro" id="IPR014284">
    <property type="entry name" value="RNA_pol_sigma-70_dom"/>
</dbReference>
<evidence type="ECO:0000313" key="7">
    <source>
        <dbReference type="Proteomes" id="UP001259572"/>
    </source>
</evidence>
<dbReference type="InterPro" id="IPR013324">
    <property type="entry name" value="RNA_pol_sigma_r3/r4-like"/>
</dbReference>
<dbReference type="SUPFAM" id="SSF88659">
    <property type="entry name" value="Sigma3 and sigma4 domains of RNA polymerase sigma factors"/>
    <property type="match status" value="1"/>
</dbReference>
<dbReference type="SUPFAM" id="SSF88946">
    <property type="entry name" value="Sigma2 domain of RNA polymerase sigma factors"/>
    <property type="match status" value="1"/>
</dbReference>
<evidence type="ECO:0000313" key="6">
    <source>
        <dbReference type="EMBL" id="MDT9600120.1"/>
    </source>
</evidence>
<dbReference type="InterPro" id="IPR013249">
    <property type="entry name" value="RNA_pol_sigma70_r4_t2"/>
</dbReference>
<evidence type="ECO:0000256" key="2">
    <source>
        <dbReference type="ARBA" id="ARBA00023015"/>
    </source>
</evidence>
<comment type="similarity">
    <text evidence="1">Belongs to the sigma-70 factor family. ECF subfamily.</text>
</comment>
<keyword evidence="3" id="KW-0731">Sigma factor</keyword>
<dbReference type="CDD" id="cd06171">
    <property type="entry name" value="Sigma70_r4"/>
    <property type="match status" value="1"/>
</dbReference>
<evidence type="ECO:0000256" key="4">
    <source>
        <dbReference type="ARBA" id="ARBA00023163"/>
    </source>
</evidence>
<dbReference type="InterPro" id="IPR013325">
    <property type="entry name" value="RNA_pol_sigma_r2"/>
</dbReference>
<proteinExistence type="inferred from homology"/>
<dbReference type="RefSeq" id="WP_315727219.1">
    <property type="nucleotide sequence ID" value="NZ_JAVUPU010000007.1"/>
</dbReference>
<dbReference type="PANTHER" id="PTHR43133:SF63">
    <property type="entry name" value="RNA POLYMERASE SIGMA FACTOR FECI-RELATED"/>
    <property type="match status" value="1"/>
</dbReference>
<dbReference type="EMBL" id="JAVUPU010000007">
    <property type="protein sequence ID" value="MDT9600120.1"/>
    <property type="molecule type" value="Genomic_DNA"/>
</dbReference>